<dbReference type="AlphaFoldDB" id="A0A9W6R894"/>
<name>A0A9W6R894_9PSEU</name>
<dbReference type="InterPro" id="IPR019587">
    <property type="entry name" value="Polyketide_cyclase/dehydratase"/>
</dbReference>
<protein>
    <recommendedName>
        <fullName evidence="4">Polyketide cyclase</fullName>
    </recommendedName>
</protein>
<organism evidence="2 3">
    <name type="scientific">Amycolatopsis taiwanensis</name>
    <dbReference type="NCBI Taxonomy" id="342230"/>
    <lineage>
        <taxon>Bacteria</taxon>
        <taxon>Bacillati</taxon>
        <taxon>Actinomycetota</taxon>
        <taxon>Actinomycetes</taxon>
        <taxon>Pseudonocardiales</taxon>
        <taxon>Pseudonocardiaceae</taxon>
        <taxon>Amycolatopsis</taxon>
    </lineage>
</organism>
<dbReference type="Gene3D" id="3.30.530.20">
    <property type="match status" value="1"/>
</dbReference>
<dbReference type="SUPFAM" id="SSF55961">
    <property type="entry name" value="Bet v1-like"/>
    <property type="match status" value="1"/>
</dbReference>
<dbReference type="InterPro" id="IPR023393">
    <property type="entry name" value="START-like_dom_sf"/>
</dbReference>
<keyword evidence="3" id="KW-1185">Reference proteome</keyword>
<dbReference type="Proteomes" id="UP001165136">
    <property type="component" value="Unassembled WGS sequence"/>
</dbReference>
<accession>A0A9W6R894</accession>
<dbReference type="Pfam" id="PF10604">
    <property type="entry name" value="Polyketide_cyc2"/>
    <property type="match status" value="1"/>
</dbReference>
<dbReference type="EMBL" id="BSTI01000020">
    <property type="protein sequence ID" value="GLY70095.1"/>
    <property type="molecule type" value="Genomic_DNA"/>
</dbReference>
<dbReference type="RefSeq" id="WP_285489396.1">
    <property type="nucleotide sequence ID" value="NZ_BSTI01000020.1"/>
</dbReference>
<reference evidence="2" key="1">
    <citation type="submission" date="2023-03" db="EMBL/GenBank/DDBJ databases">
        <title>Amycolatopsis taiwanensis NBRC 103393.</title>
        <authorList>
            <person name="Ichikawa N."/>
            <person name="Sato H."/>
            <person name="Tonouchi N."/>
        </authorList>
    </citation>
    <scope>NUCLEOTIDE SEQUENCE</scope>
    <source>
        <strain evidence="2">NBRC 103393</strain>
    </source>
</reference>
<sequence length="205" mass="22642">MGRIDGEIVIGRTMDAVFDFVADQRNELLYNPAMTTAQQVTGGPIGKGTRFVAFAESMGHPLEMTIEFTDFDRPRRLSSRTTTARADVTGTLIFEPVPGGTRMRWSWRIRVKGLRKLIAPVLVAVARRQEKTIWASLKRHLETTTLPQVTVPLPAMNPDSADEPDRLPPPTPPRQRSAPTAGQSGDAEPTRPPRSPADRPGPARR</sequence>
<proteinExistence type="predicted"/>
<gene>
    <name evidence="2" type="ORF">Atai01_67140</name>
</gene>
<evidence type="ECO:0008006" key="4">
    <source>
        <dbReference type="Google" id="ProtNLM"/>
    </source>
</evidence>
<feature type="region of interest" description="Disordered" evidence="1">
    <location>
        <begin position="148"/>
        <end position="205"/>
    </location>
</feature>
<evidence type="ECO:0000256" key="1">
    <source>
        <dbReference type="SAM" id="MobiDB-lite"/>
    </source>
</evidence>
<evidence type="ECO:0000313" key="3">
    <source>
        <dbReference type="Proteomes" id="UP001165136"/>
    </source>
</evidence>
<evidence type="ECO:0000313" key="2">
    <source>
        <dbReference type="EMBL" id="GLY70095.1"/>
    </source>
</evidence>
<comment type="caution">
    <text evidence="2">The sequence shown here is derived from an EMBL/GenBank/DDBJ whole genome shotgun (WGS) entry which is preliminary data.</text>
</comment>